<dbReference type="Proteomes" id="UP001500575">
    <property type="component" value="Unassembled WGS sequence"/>
</dbReference>
<evidence type="ECO:0008006" key="4">
    <source>
        <dbReference type="Google" id="ProtNLM"/>
    </source>
</evidence>
<sequence length="161" mass="16862">MDGRPGKDGMDGTDGVTTWRAWWPLVAAGLIVVAAVATSVAVPPRTEVTAPASPEAAAQAYVREVLEQDPSDAAGLLSSSSPCDEADLESAYVPADAFVTLVGVRVADARALVEVSVTAGSASLVPAEWSEEHILTLTREGGRWLLSGTPWPTWDCTKDSR</sequence>
<reference evidence="2 3" key="1">
    <citation type="journal article" date="2019" name="Int. J. Syst. Evol. Microbiol.">
        <title>The Global Catalogue of Microorganisms (GCM) 10K type strain sequencing project: providing services to taxonomists for standard genome sequencing and annotation.</title>
        <authorList>
            <consortium name="The Broad Institute Genomics Platform"/>
            <consortium name="The Broad Institute Genome Sequencing Center for Infectious Disease"/>
            <person name="Wu L."/>
            <person name="Ma J."/>
        </authorList>
    </citation>
    <scope>NUCLEOTIDE SEQUENCE [LARGE SCALE GENOMIC DNA]</scope>
    <source>
        <strain evidence="2 3">JCM 16021</strain>
    </source>
</reference>
<keyword evidence="1" id="KW-1133">Transmembrane helix</keyword>
<evidence type="ECO:0000313" key="2">
    <source>
        <dbReference type="EMBL" id="GAA2121557.1"/>
    </source>
</evidence>
<keyword evidence="3" id="KW-1185">Reference proteome</keyword>
<dbReference type="EMBL" id="BAAAQQ010000007">
    <property type="protein sequence ID" value="GAA2121557.1"/>
    <property type="molecule type" value="Genomic_DNA"/>
</dbReference>
<proteinExistence type="predicted"/>
<keyword evidence="1" id="KW-0472">Membrane</keyword>
<organism evidence="2 3">
    <name type="scientific">Nocardioides bigeumensis</name>
    <dbReference type="NCBI Taxonomy" id="433657"/>
    <lineage>
        <taxon>Bacteria</taxon>
        <taxon>Bacillati</taxon>
        <taxon>Actinomycetota</taxon>
        <taxon>Actinomycetes</taxon>
        <taxon>Propionibacteriales</taxon>
        <taxon>Nocardioidaceae</taxon>
        <taxon>Nocardioides</taxon>
    </lineage>
</organism>
<evidence type="ECO:0000256" key="1">
    <source>
        <dbReference type="SAM" id="Phobius"/>
    </source>
</evidence>
<gene>
    <name evidence="2" type="ORF">GCM10009843_15940</name>
</gene>
<feature type="transmembrane region" description="Helical" evidence="1">
    <location>
        <begin position="20"/>
        <end position="42"/>
    </location>
</feature>
<protein>
    <recommendedName>
        <fullName evidence="4">Nuclear transport factor 2 family protein</fullName>
    </recommendedName>
</protein>
<evidence type="ECO:0000313" key="3">
    <source>
        <dbReference type="Proteomes" id="UP001500575"/>
    </source>
</evidence>
<keyword evidence="1" id="KW-0812">Transmembrane</keyword>
<dbReference type="RefSeq" id="WP_344303152.1">
    <property type="nucleotide sequence ID" value="NZ_BAAAQQ010000007.1"/>
</dbReference>
<accession>A0ABN2Y567</accession>
<name>A0ABN2Y567_9ACTN</name>
<comment type="caution">
    <text evidence="2">The sequence shown here is derived from an EMBL/GenBank/DDBJ whole genome shotgun (WGS) entry which is preliminary data.</text>
</comment>